<protein>
    <submittedName>
        <fullName evidence="2">Nucleoside triphosphate pyrophosphohydrolase</fullName>
    </submittedName>
</protein>
<dbReference type="GO" id="GO:0006203">
    <property type="term" value="P:dGTP catabolic process"/>
    <property type="evidence" value="ECO:0007669"/>
    <property type="project" value="TreeGrafter"/>
</dbReference>
<dbReference type="InterPro" id="IPR011551">
    <property type="entry name" value="NTP_PyrPHydrolase_MazG"/>
</dbReference>
<proteinExistence type="predicted"/>
<comment type="caution">
    <text evidence="2">The sequence shown here is derived from an EMBL/GenBank/DDBJ whole genome shotgun (WGS) entry which is preliminary data.</text>
</comment>
<dbReference type="GO" id="GO:0046076">
    <property type="term" value="P:dTTP catabolic process"/>
    <property type="evidence" value="ECO:0007669"/>
    <property type="project" value="TreeGrafter"/>
</dbReference>
<dbReference type="GO" id="GO:0046081">
    <property type="term" value="P:dUTP catabolic process"/>
    <property type="evidence" value="ECO:0007669"/>
    <property type="project" value="TreeGrafter"/>
</dbReference>
<gene>
    <name evidence="2" type="ORF">BIV57_03710</name>
</gene>
<dbReference type="RefSeq" id="WP_071655186.1">
    <property type="nucleotide sequence ID" value="NZ_MLCF01000011.1"/>
</dbReference>
<dbReference type="CDD" id="cd11528">
    <property type="entry name" value="NTP-PPase_MazG_Nterm"/>
    <property type="match status" value="1"/>
</dbReference>
<dbReference type="GO" id="GO:0046061">
    <property type="term" value="P:dATP catabolic process"/>
    <property type="evidence" value="ECO:0007669"/>
    <property type="project" value="TreeGrafter"/>
</dbReference>
<dbReference type="STRING" id="1428644.BIV57_03710"/>
<sequence length="326" mass="34633">MSDNNPGRLVLLSTTHRVAPGLLSWPAWRTLHEAAAVRVADEGHPLLPALREADVAVEVGPCAALALLEEARAADGDVVWVLGADGEPGLVTGLASAAVRGETLPEVEMLPASYDLPGARLLDLVAVMDRLRSPGGCPWDARQTHASLVTYLIEECYELVEAIEDGERADLREELGDVLLQVVFHARMAEEDEDEPFSIDDVAGGIVEKLMNRHPHVFGDVVADSADQVARNWEQLKAEEKGRASSMDGVPMAQPALSLAGKLMSRAEKAGVAVDVPRGGSAADGAALGDLLLGIVADARERGLDAEAALRGAARRYAERVRGAER</sequence>
<accession>A0A1J7BJT5</accession>
<dbReference type="OrthoDB" id="9808939at2"/>
<dbReference type="InterPro" id="IPR048015">
    <property type="entry name" value="NTP-PPase_MazG-like_N"/>
</dbReference>
<name>A0A1J7BJT5_9ACTN</name>
<feature type="domain" description="NTP pyrophosphohydrolase MazG-like" evidence="1">
    <location>
        <begin position="143"/>
        <end position="218"/>
    </location>
</feature>
<dbReference type="PANTHER" id="PTHR30522:SF0">
    <property type="entry name" value="NUCLEOSIDE TRIPHOSPHATE PYROPHOSPHOHYDROLASE"/>
    <property type="match status" value="1"/>
</dbReference>
<dbReference type="Proteomes" id="UP000243342">
    <property type="component" value="Unassembled WGS sequence"/>
</dbReference>
<dbReference type="EMBL" id="MLCF01000011">
    <property type="protein sequence ID" value="OIV38853.1"/>
    <property type="molecule type" value="Genomic_DNA"/>
</dbReference>
<reference evidence="2 3" key="1">
    <citation type="submission" date="2016-10" db="EMBL/GenBank/DDBJ databases">
        <title>Genome sequence of Streptomyces gilvigriseus MUSC 26.</title>
        <authorList>
            <person name="Lee L.-H."/>
            <person name="Ser H.-L."/>
        </authorList>
    </citation>
    <scope>NUCLEOTIDE SEQUENCE [LARGE SCALE GENOMIC DNA]</scope>
    <source>
        <strain evidence="2 3">MUSC 26</strain>
    </source>
</reference>
<dbReference type="GO" id="GO:0046047">
    <property type="term" value="P:TTP catabolic process"/>
    <property type="evidence" value="ECO:0007669"/>
    <property type="project" value="TreeGrafter"/>
</dbReference>
<keyword evidence="2" id="KW-0378">Hydrolase</keyword>
<dbReference type="PANTHER" id="PTHR30522">
    <property type="entry name" value="NUCLEOSIDE TRIPHOSPHATE PYROPHOSPHOHYDROLASE"/>
    <property type="match status" value="1"/>
</dbReference>
<dbReference type="InterPro" id="IPR004518">
    <property type="entry name" value="MazG-like_dom"/>
</dbReference>
<dbReference type="NCBIfam" id="TIGR00444">
    <property type="entry name" value="mazG"/>
    <property type="match status" value="1"/>
</dbReference>
<dbReference type="Pfam" id="PF03819">
    <property type="entry name" value="MazG"/>
    <property type="match status" value="1"/>
</dbReference>
<organism evidence="2 3">
    <name type="scientific">Mangrovactinospora gilvigrisea</name>
    <dbReference type="NCBI Taxonomy" id="1428644"/>
    <lineage>
        <taxon>Bacteria</taxon>
        <taxon>Bacillati</taxon>
        <taxon>Actinomycetota</taxon>
        <taxon>Actinomycetes</taxon>
        <taxon>Kitasatosporales</taxon>
        <taxon>Streptomycetaceae</taxon>
        <taxon>Mangrovactinospora</taxon>
    </lineage>
</organism>
<dbReference type="FunFam" id="1.10.287.1080:FF:000001">
    <property type="entry name" value="Nucleoside triphosphate pyrophosphohydrolase"/>
    <property type="match status" value="1"/>
</dbReference>
<evidence type="ECO:0000313" key="3">
    <source>
        <dbReference type="Proteomes" id="UP000243342"/>
    </source>
</evidence>
<dbReference type="Gene3D" id="1.10.287.1080">
    <property type="entry name" value="MazG-like"/>
    <property type="match status" value="1"/>
</dbReference>
<dbReference type="GO" id="GO:0006950">
    <property type="term" value="P:response to stress"/>
    <property type="evidence" value="ECO:0007669"/>
    <property type="project" value="UniProtKB-ARBA"/>
</dbReference>
<dbReference type="GO" id="GO:0047429">
    <property type="term" value="F:nucleoside triphosphate diphosphatase activity"/>
    <property type="evidence" value="ECO:0007669"/>
    <property type="project" value="TreeGrafter"/>
</dbReference>
<keyword evidence="3" id="KW-1185">Reference proteome</keyword>
<dbReference type="AlphaFoldDB" id="A0A1J7BJT5"/>
<evidence type="ECO:0000313" key="2">
    <source>
        <dbReference type="EMBL" id="OIV38853.1"/>
    </source>
</evidence>
<evidence type="ECO:0000259" key="1">
    <source>
        <dbReference type="Pfam" id="PF03819"/>
    </source>
</evidence>
<dbReference type="GO" id="GO:0046052">
    <property type="term" value="P:UTP catabolic process"/>
    <property type="evidence" value="ECO:0007669"/>
    <property type="project" value="TreeGrafter"/>
</dbReference>
<dbReference type="SUPFAM" id="SSF101386">
    <property type="entry name" value="all-alpha NTP pyrophosphatases"/>
    <property type="match status" value="1"/>
</dbReference>